<protein>
    <submittedName>
        <fullName evidence="1">Uncharacterized protein</fullName>
    </submittedName>
</protein>
<evidence type="ECO:0000313" key="2">
    <source>
        <dbReference type="Proteomes" id="UP001138500"/>
    </source>
</evidence>
<reference evidence="1 2" key="2">
    <citation type="journal article" date="2021" name="Curr. Genet.">
        <title>Genetic response to nitrogen starvation in the aggressive Eucalyptus foliar pathogen Teratosphaeria destructans.</title>
        <authorList>
            <person name="Havenga M."/>
            <person name="Wingfield B.D."/>
            <person name="Wingfield M.J."/>
            <person name="Dreyer L.L."/>
            <person name="Roets F."/>
            <person name="Aylward J."/>
        </authorList>
    </citation>
    <scope>NUCLEOTIDE SEQUENCE [LARGE SCALE GENOMIC DNA]</scope>
    <source>
        <strain evidence="1">CMW44962</strain>
    </source>
</reference>
<gene>
    <name evidence="1" type="ORF">Tdes44962_MAKER10137</name>
</gene>
<sequence length="15" mass="1818">FKKKFATFFKIKDLG</sequence>
<proteinExistence type="predicted"/>
<dbReference type="EMBL" id="RIBY02002061">
    <property type="protein sequence ID" value="KAH9825901.1"/>
    <property type="molecule type" value="Genomic_DNA"/>
</dbReference>
<keyword evidence="2" id="KW-1185">Reference proteome</keyword>
<reference evidence="1 2" key="1">
    <citation type="journal article" date="2018" name="IMA Fungus">
        <title>IMA Genome-F 10: Nine draft genome sequences of Claviceps purpurea s.lat., including C. arundinis, C. humidiphila, and C. cf. spartinae, pseudomolecules for the pitch canker pathogen Fusarium circinatum, draft genome of Davidsoniella eucalypti, Grosmannia galeiformis, Quambalaria eucalypti, and Teratosphaeria destructans.</title>
        <authorList>
            <person name="Wingfield B.D."/>
            <person name="Liu M."/>
            <person name="Nguyen H.D."/>
            <person name="Lane F.A."/>
            <person name="Morgan S.W."/>
            <person name="De Vos L."/>
            <person name="Wilken P.M."/>
            <person name="Duong T.A."/>
            <person name="Aylward J."/>
            <person name="Coetzee M.P."/>
            <person name="Dadej K."/>
            <person name="De Beer Z.W."/>
            <person name="Findlay W."/>
            <person name="Havenga M."/>
            <person name="Kolarik M."/>
            <person name="Menzies J.G."/>
            <person name="Naidoo K."/>
            <person name="Pochopski O."/>
            <person name="Shoukouhi P."/>
            <person name="Santana Q.C."/>
            <person name="Seifert K.A."/>
            <person name="Soal N."/>
            <person name="Steenkamp E.T."/>
            <person name="Tatham C.T."/>
            <person name="van der Nest M.A."/>
            <person name="Wingfield M.J."/>
        </authorList>
    </citation>
    <scope>NUCLEOTIDE SEQUENCE [LARGE SCALE GENOMIC DNA]</scope>
    <source>
        <strain evidence="1">CMW44962</strain>
    </source>
</reference>
<dbReference type="Proteomes" id="UP001138500">
    <property type="component" value="Unassembled WGS sequence"/>
</dbReference>
<evidence type="ECO:0000313" key="1">
    <source>
        <dbReference type="EMBL" id="KAH9825901.1"/>
    </source>
</evidence>
<accession>A0A9W7SNK7</accession>
<comment type="caution">
    <text evidence="1">The sequence shown here is derived from an EMBL/GenBank/DDBJ whole genome shotgun (WGS) entry which is preliminary data.</text>
</comment>
<name>A0A9W7SNK7_9PEZI</name>
<feature type="non-terminal residue" evidence="1">
    <location>
        <position position="1"/>
    </location>
</feature>
<organism evidence="1 2">
    <name type="scientific">Teratosphaeria destructans</name>
    <dbReference type="NCBI Taxonomy" id="418781"/>
    <lineage>
        <taxon>Eukaryota</taxon>
        <taxon>Fungi</taxon>
        <taxon>Dikarya</taxon>
        <taxon>Ascomycota</taxon>
        <taxon>Pezizomycotina</taxon>
        <taxon>Dothideomycetes</taxon>
        <taxon>Dothideomycetidae</taxon>
        <taxon>Mycosphaerellales</taxon>
        <taxon>Teratosphaeriaceae</taxon>
        <taxon>Teratosphaeria</taxon>
    </lineage>
</organism>